<protein>
    <submittedName>
        <fullName evidence="2">Uncharacterized protein</fullName>
    </submittedName>
</protein>
<feature type="non-terminal residue" evidence="2">
    <location>
        <position position="192"/>
    </location>
</feature>
<dbReference type="AlphaFoldDB" id="A0A0F9ATB2"/>
<gene>
    <name evidence="2" type="ORF">LCGC14_2874100</name>
</gene>
<proteinExistence type="predicted"/>
<sequence>MADEMHGTSIVPALEENILMRNEAKADWKRVLHRNVDPLWIFHLDTDDPTEIAAFKAKNDKARANGENMYVPKGVVVPEVVATAANASLNPLSWIDQLNDAYYQAAGVPQIIMGNAKGFTDASGKIVYLAFEQDVKGEQLYAEEEILSQLNLELKFNFPASLQSDAVSDTPSETDTVEEEPMEEAAQPNDTT</sequence>
<reference evidence="2" key="1">
    <citation type="journal article" date="2015" name="Nature">
        <title>Complex archaea that bridge the gap between prokaryotes and eukaryotes.</title>
        <authorList>
            <person name="Spang A."/>
            <person name="Saw J.H."/>
            <person name="Jorgensen S.L."/>
            <person name="Zaremba-Niedzwiedzka K."/>
            <person name="Martijn J."/>
            <person name="Lind A.E."/>
            <person name="van Eijk R."/>
            <person name="Schleper C."/>
            <person name="Guy L."/>
            <person name="Ettema T.J."/>
        </authorList>
    </citation>
    <scope>NUCLEOTIDE SEQUENCE</scope>
</reference>
<organism evidence="2">
    <name type="scientific">marine sediment metagenome</name>
    <dbReference type="NCBI Taxonomy" id="412755"/>
    <lineage>
        <taxon>unclassified sequences</taxon>
        <taxon>metagenomes</taxon>
        <taxon>ecological metagenomes</taxon>
    </lineage>
</organism>
<evidence type="ECO:0000256" key="1">
    <source>
        <dbReference type="SAM" id="MobiDB-lite"/>
    </source>
</evidence>
<comment type="caution">
    <text evidence="2">The sequence shown here is derived from an EMBL/GenBank/DDBJ whole genome shotgun (WGS) entry which is preliminary data.</text>
</comment>
<accession>A0A0F9ATB2</accession>
<feature type="region of interest" description="Disordered" evidence="1">
    <location>
        <begin position="163"/>
        <end position="192"/>
    </location>
</feature>
<evidence type="ECO:0000313" key="2">
    <source>
        <dbReference type="EMBL" id="KKK75401.1"/>
    </source>
</evidence>
<dbReference type="EMBL" id="LAZR01055883">
    <property type="protein sequence ID" value="KKK75401.1"/>
    <property type="molecule type" value="Genomic_DNA"/>
</dbReference>
<name>A0A0F9ATB2_9ZZZZ</name>